<proteinExistence type="predicted"/>
<name>A0AA38J8P9_9CUCU</name>
<dbReference type="PANTHER" id="PTHR46618">
    <property type="entry name" value="ARMADILLO REPEAT-CONTAINING PROTEIN 3"/>
    <property type="match status" value="1"/>
</dbReference>
<dbReference type="SUPFAM" id="SSF48371">
    <property type="entry name" value="ARM repeat"/>
    <property type="match status" value="2"/>
</dbReference>
<evidence type="ECO:0000313" key="4">
    <source>
        <dbReference type="EMBL" id="KAJ3665879.1"/>
    </source>
</evidence>
<reference evidence="4" key="1">
    <citation type="journal article" date="2023" name="G3 (Bethesda)">
        <title>Whole genome assemblies of Zophobas morio and Tenebrio molitor.</title>
        <authorList>
            <person name="Kaur S."/>
            <person name="Stinson S.A."/>
            <person name="diCenzo G.C."/>
        </authorList>
    </citation>
    <scope>NUCLEOTIDE SEQUENCE</scope>
    <source>
        <strain evidence="4">QUZm001</strain>
    </source>
</reference>
<dbReference type="Pfam" id="PF14381">
    <property type="entry name" value="EDR1_CTR1_ARMC3_pept"/>
    <property type="match status" value="1"/>
</dbReference>
<dbReference type="PANTHER" id="PTHR46618:SF1">
    <property type="entry name" value="ARMADILLO REPEAT-CONTAINING PROTEIN 3"/>
    <property type="match status" value="1"/>
</dbReference>
<dbReference type="AlphaFoldDB" id="A0AA38J8P9"/>
<keyword evidence="1" id="KW-0677">Repeat</keyword>
<evidence type="ECO:0000259" key="3">
    <source>
        <dbReference type="Pfam" id="PF14381"/>
    </source>
</evidence>
<comment type="caution">
    <text evidence="4">The sequence shown here is derived from an EMBL/GenBank/DDBJ whole genome shotgun (WGS) entry which is preliminary data.</text>
</comment>
<sequence>MKSSKAKKNKSKSSKKIKLNETSPNAIKEKPYITKEIDTSITLLESPEGNLVLEALLFLSKYADIQRNNLESVQTRGLLPKLLALLDHNICIVRVSLRLLSQLLTVEAAQLELNQEKFDEAVMKICGFYINHSDVNVKEFSSQILATYSTLGKAHFLVTEPRLITAILKTIKIPETDVILRQSLELLSKFIEMESVRKRLPEEKEFNITILLEKMQTSENCFPIILEIFEKMTYFCDDTLQTRLKECNLVEHIFDIITDPERIDYVVTCLKIVLHCMGNENTKSYFTSSFEFLKFCQWIKTCPDHVMQICADIFLEISKIDSIKQMLFDLSIEDIILSFFRSSDKQVLNTTCDAVNFMAKHKYCCEKMVTPVVIKKLLEIMRRVGDSEDPENEVALSTLHYFSRRDSRTIYMIRTYDGIEVLLKYLKERSDKLSTDSYKKVLEIINMFVTNNQLQSLILSPDLYEVILTQTSSKFDEICMRSLEIMINCLNHEDFQNYFLLNKGSQVVADKLSSTTNEQVVRLLIIFIHNALMYENLARDLIYKKILLILKRLPEGVKYRNPLIQTTINLIYNMCLPVKFYETGRLEFTDRLNERFYVINGPWNEPFPFLEVLELRRMSTLSTIYVVDECEHNEQKCFDCISIHTQNMPSISANYSFSTISSVSSYQTRCTINFGLLSHDPYLPKYVEQIKNLVTNVTDFEKKIQILAKFVDTCLCGPEKNSTNRDKQHTFKLHIACIKQKLGTNMIPIGYLRLGFQCERALLFKALADHVDVRVSLVKGKNKMYWNEVALIQTVDRKTALKMFVVDLMSNIGQLLPVGSRECNMYCDIQ</sequence>
<dbReference type="EMBL" id="JALNTZ010000001">
    <property type="protein sequence ID" value="KAJ3665879.1"/>
    <property type="molecule type" value="Genomic_DNA"/>
</dbReference>
<protein>
    <recommendedName>
        <fullName evidence="3">EDR1/CTR1/ARMC3-like peptidase-like domain-containing protein</fullName>
    </recommendedName>
</protein>
<accession>A0AA38J8P9</accession>
<evidence type="ECO:0000256" key="2">
    <source>
        <dbReference type="SAM" id="MobiDB-lite"/>
    </source>
</evidence>
<feature type="region of interest" description="Disordered" evidence="2">
    <location>
        <begin position="1"/>
        <end position="22"/>
    </location>
</feature>
<evidence type="ECO:0000256" key="1">
    <source>
        <dbReference type="ARBA" id="ARBA00022737"/>
    </source>
</evidence>
<gene>
    <name evidence="4" type="ORF">Zmor_001344</name>
</gene>
<keyword evidence="5" id="KW-1185">Reference proteome</keyword>
<organism evidence="4 5">
    <name type="scientific">Zophobas morio</name>
    <dbReference type="NCBI Taxonomy" id="2755281"/>
    <lineage>
        <taxon>Eukaryota</taxon>
        <taxon>Metazoa</taxon>
        <taxon>Ecdysozoa</taxon>
        <taxon>Arthropoda</taxon>
        <taxon>Hexapoda</taxon>
        <taxon>Insecta</taxon>
        <taxon>Pterygota</taxon>
        <taxon>Neoptera</taxon>
        <taxon>Endopterygota</taxon>
        <taxon>Coleoptera</taxon>
        <taxon>Polyphaga</taxon>
        <taxon>Cucujiformia</taxon>
        <taxon>Tenebrionidae</taxon>
        <taxon>Zophobas</taxon>
    </lineage>
</organism>
<dbReference type="InterPro" id="IPR055164">
    <property type="entry name" value="EDR1/CTR1/ARMC3-like_pept-like"/>
</dbReference>
<feature type="domain" description="EDR1/CTR1/ARMC3-like peptidase-like" evidence="3">
    <location>
        <begin position="677"/>
        <end position="815"/>
    </location>
</feature>
<dbReference type="InterPro" id="IPR052441">
    <property type="entry name" value="Armadillo-Ser/Thr_Kinase"/>
</dbReference>
<dbReference type="Proteomes" id="UP001168821">
    <property type="component" value="Unassembled WGS sequence"/>
</dbReference>
<dbReference type="Gene3D" id="1.25.10.10">
    <property type="entry name" value="Leucine-rich Repeat Variant"/>
    <property type="match status" value="2"/>
</dbReference>
<evidence type="ECO:0000313" key="5">
    <source>
        <dbReference type="Proteomes" id="UP001168821"/>
    </source>
</evidence>
<feature type="compositionally biased region" description="Basic residues" evidence="2">
    <location>
        <begin position="1"/>
        <end position="17"/>
    </location>
</feature>
<dbReference type="InterPro" id="IPR011989">
    <property type="entry name" value="ARM-like"/>
</dbReference>
<dbReference type="InterPro" id="IPR016024">
    <property type="entry name" value="ARM-type_fold"/>
</dbReference>